<keyword evidence="1 2" id="KW-0597">Phosphoprotein</keyword>
<evidence type="ECO:0000259" key="3">
    <source>
        <dbReference type="PROSITE" id="PS50110"/>
    </source>
</evidence>
<dbReference type="Proteomes" id="UP000702425">
    <property type="component" value="Unassembled WGS sequence"/>
</dbReference>
<dbReference type="InterPro" id="IPR050595">
    <property type="entry name" value="Bact_response_regulator"/>
</dbReference>
<comment type="caution">
    <text evidence="4">The sequence shown here is derived from an EMBL/GenBank/DDBJ whole genome shotgun (WGS) entry which is preliminary data.</text>
</comment>
<dbReference type="PANTHER" id="PTHR44591">
    <property type="entry name" value="STRESS RESPONSE REGULATOR PROTEIN 1"/>
    <property type="match status" value="1"/>
</dbReference>
<dbReference type="RefSeq" id="WP_172185431.1">
    <property type="nucleotide sequence ID" value="NZ_CAWPPK010000285.1"/>
</dbReference>
<keyword evidence="5" id="KW-1185">Reference proteome</keyword>
<dbReference type="SMART" id="SM00448">
    <property type="entry name" value="REC"/>
    <property type="match status" value="1"/>
</dbReference>
<evidence type="ECO:0000256" key="1">
    <source>
        <dbReference type="ARBA" id="ARBA00022553"/>
    </source>
</evidence>
<protein>
    <submittedName>
        <fullName evidence="4">Transcriptional regulatory protein WalR</fullName>
    </submittedName>
</protein>
<feature type="modified residue" description="4-aspartylphosphate" evidence="2">
    <location>
        <position position="51"/>
    </location>
</feature>
<evidence type="ECO:0000313" key="4">
    <source>
        <dbReference type="EMBL" id="NQE32920.1"/>
    </source>
</evidence>
<proteinExistence type="predicted"/>
<dbReference type="EMBL" id="SRRZ01000007">
    <property type="protein sequence ID" value="NQE32920.1"/>
    <property type="molecule type" value="Genomic_DNA"/>
</dbReference>
<evidence type="ECO:0000313" key="5">
    <source>
        <dbReference type="Proteomes" id="UP000702425"/>
    </source>
</evidence>
<dbReference type="SUPFAM" id="SSF52172">
    <property type="entry name" value="CheY-like"/>
    <property type="match status" value="1"/>
</dbReference>
<evidence type="ECO:0000256" key="2">
    <source>
        <dbReference type="PROSITE-ProRule" id="PRU00169"/>
    </source>
</evidence>
<reference evidence="4 5" key="1">
    <citation type="journal article" date="2020" name="Sci. Rep.">
        <title>A novel cyanobacterial geosmin producer, revising GeoA distribution and dispersion patterns in Bacteria.</title>
        <authorList>
            <person name="Churro C."/>
            <person name="Semedo-Aguiar A.P."/>
            <person name="Silva A.D."/>
            <person name="Pereira-Leal J.B."/>
            <person name="Leite R.B."/>
        </authorList>
    </citation>
    <scope>NUCLEOTIDE SEQUENCE [LARGE SCALE GENOMIC DNA]</scope>
    <source>
        <strain evidence="4 5">IPMA8</strain>
    </source>
</reference>
<feature type="domain" description="Response regulatory" evidence="3">
    <location>
        <begin position="3"/>
        <end position="114"/>
    </location>
</feature>
<gene>
    <name evidence="4" type="primary">walR_4</name>
    <name evidence="4" type="ORF">E5S67_00637</name>
</gene>
<dbReference type="PROSITE" id="PS50110">
    <property type="entry name" value="RESPONSE_REGULATORY"/>
    <property type="match status" value="1"/>
</dbReference>
<dbReference type="InterPro" id="IPR001789">
    <property type="entry name" value="Sig_transdc_resp-reg_receiver"/>
</dbReference>
<organism evidence="4 5">
    <name type="scientific">Microcoleus asticus IPMA8</name>
    <dbReference type="NCBI Taxonomy" id="2563858"/>
    <lineage>
        <taxon>Bacteria</taxon>
        <taxon>Bacillati</taxon>
        <taxon>Cyanobacteriota</taxon>
        <taxon>Cyanophyceae</taxon>
        <taxon>Oscillatoriophycideae</taxon>
        <taxon>Oscillatoriales</taxon>
        <taxon>Microcoleaceae</taxon>
        <taxon>Microcoleus</taxon>
        <taxon>Microcoleus asticus</taxon>
    </lineage>
</organism>
<dbReference type="Pfam" id="PF00072">
    <property type="entry name" value="Response_reg"/>
    <property type="match status" value="1"/>
</dbReference>
<dbReference type="PANTHER" id="PTHR44591:SF3">
    <property type="entry name" value="RESPONSE REGULATORY DOMAIN-CONTAINING PROTEIN"/>
    <property type="match status" value="1"/>
</dbReference>
<accession>A0ABX2CRA8</accession>
<name>A0ABX2CRA8_9CYAN</name>
<sequence length="155" mass="17089">MKKILVIEDDDLIRETVLELLKSRGFEAVGAENGEVGIELAAQIPDLILSDVMMPEVDGLEVFAVLRSQPTTASIPFIFMTGSEMEGVLELKADGYIKKPCSAAKILGAIAAQLEKPTITNPQHQKVQDNFAPSNLSLRGWNQKFRFEIAWLCSQ</sequence>
<dbReference type="Gene3D" id="3.40.50.2300">
    <property type="match status" value="1"/>
</dbReference>
<dbReference type="InterPro" id="IPR011006">
    <property type="entry name" value="CheY-like_superfamily"/>
</dbReference>